<dbReference type="SMART" id="SM00360">
    <property type="entry name" value="RRM"/>
    <property type="match status" value="1"/>
</dbReference>
<dbReference type="Proteomes" id="UP000009073">
    <property type="component" value="Chromosome"/>
</dbReference>
<sequence>MNIPPRYSYCVLATVVLAVISYFIFPVIAIGILIGGLVSPLFANCGVAAKQTVSPASIPTPAKSSAAAPAVEADTDDSIVMTRAEYAGEVKTIYVGNLPYRANEAAIRKLFAEYGLVLSVRLVKDRDTGKRRGYGFVEMPADAADAAIAALNETEYLQRTLKVREANEKKELLKSEDDSSDSAEL</sequence>
<dbReference type="SUPFAM" id="SSF54928">
    <property type="entry name" value="RNA-binding domain, RBD"/>
    <property type="match status" value="1"/>
</dbReference>
<dbReference type="eggNOG" id="COG0724">
    <property type="taxonomic scope" value="Bacteria"/>
</dbReference>
<name>C4LD28_TOLAT</name>
<dbReference type="STRING" id="595494.Tola_2970"/>
<dbReference type="EMBL" id="CP001616">
    <property type="protein sequence ID" value="ACQ94559.1"/>
    <property type="molecule type" value="Genomic_DNA"/>
</dbReference>
<dbReference type="AlphaFoldDB" id="C4LD28"/>
<organism evidence="3 4">
    <name type="scientific">Tolumonas auensis (strain DSM 9187 / NBRC 110442 / TA 4)</name>
    <dbReference type="NCBI Taxonomy" id="595494"/>
    <lineage>
        <taxon>Bacteria</taxon>
        <taxon>Pseudomonadati</taxon>
        <taxon>Pseudomonadota</taxon>
        <taxon>Gammaproteobacteria</taxon>
        <taxon>Aeromonadales</taxon>
        <taxon>Aeromonadaceae</taxon>
        <taxon>Tolumonas</taxon>
    </lineage>
</organism>
<dbReference type="InterPro" id="IPR012677">
    <property type="entry name" value="Nucleotide-bd_a/b_plait_sf"/>
</dbReference>
<evidence type="ECO:0000313" key="3">
    <source>
        <dbReference type="EMBL" id="ACQ94559.1"/>
    </source>
</evidence>
<evidence type="ECO:0000259" key="2">
    <source>
        <dbReference type="PROSITE" id="PS50102"/>
    </source>
</evidence>
<protein>
    <submittedName>
        <fullName evidence="3">RNP-1 like RNA-binding protein</fullName>
    </submittedName>
</protein>
<accession>C4LD28</accession>
<dbReference type="OrthoDB" id="9798855at2"/>
<reference evidence="4" key="1">
    <citation type="submission" date="2009-05" db="EMBL/GenBank/DDBJ databases">
        <title>Complete sequence of Tolumonas auensis DSM 9187.</title>
        <authorList>
            <consortium name="US DOE Joint Genome Institute"/>
            <person name="Lucas S."/>
            <person name="Copeland A."/>
            <person name="Lapidus A."/>
            <person name="Glavina del Rio T."/>
            <person name="Tice H."/>
            <person name="Bruce D."/>
            <person name="Goodwin L."/>
            <person name="Pitluck S."/>
            <person name="Chertkov O."/>
            <person name="Brettin T."/>
            <person name="Detter J.C."/>
            <person name="Han C."/>
            <person name="Larimer F."/>
            <person name="Land M."/>
            <person name="Hauser L."/>
            <person name="Kyrpides N."/>
            <person name="Mikhailova N."/>
            <person name="Spring S."/>
            <person name="Beller H."/>
        </authorList>
    </citation>
    <scope>NUCLEOTIDE SEQUENCE [LARGE SCALE GENOMIC DNA]</scope>
    <source>
        <strain evidence="4">DSM 9187 / TA4</strain>
    </source>
</reference>
<dbReference type="Gene3D" id="3.30.70.330">
    <property type="match status" value="1"/>
</dbReference>
<proteinExistence type="predicted"/>
<dbReference type="PANTHER" id="PTHR15241">
    <property type="entry name" value="TRANSFORMER-2-RELATED"/>
    <property type="match status" value="1"/>
</dbReference>
<evidence type="ECO:0000256" key="1">
    <source>
        <dbReference type="SAM" id="Phobius"/>
    </source>
</evidence>
<evidence type="ECO:0000313" key="4">
    <source>
        <dbReference type="Proteomes" id="UP000009073"/>
    </source>
</evidence>
<dbReference type="KEGG" id="tau:Tola_2970"/>
<feature type="domain" description="RRM" evidence="2">
    <location>
        <begin position="91"/>
        <end position="168"/>
    </location>
</feature>
<dbReference type="PANTHER" id="PTHR15241:SF304">
    <property type="entry name" value="RRM DOMAIN-CONTAINING PROTEIN"/>
    <property type="match status" value="1"/>
</dbReference>
<dbReference type="GO" id="GO:0003723">
    <property type="term" value="F:RNA binding"/>
    <property type="evidence" value="ECO:0007669"/>
    <property type="project" value="InterPro"/>
</dbReference>
<dbReference type="Pfam" id="PF00076">
    <property type="entry name" value="RRM_1"/>
    <property type="match status" value="1"/>
</dbReference>
<keyword evidence="1" id="KW-0812">Transmembrane</keyword>
<dbReference type="InterPro" id="IPR000504">
    <property type="entry name" value="RRM_dom"/>
</dbReference>
<keyword evidence="1" id="KW-1133">Transmembrane helix</keyword>
<dbReference type="RefSeq" id="WP_015880008.1">
    <property type="nucleotide sequence ID" value="NC_012691.1"/>
</dbReference>
<gene>
    <name evidence="3" type="ordered locus">Tola_2970</name>
</gene>
<dbReference type="PROSITE" id="PS50102">
    <property type="entry name" value="RRM"/>
    <property type="match status" value="1"/>
</dbReference>
<keyword evidence="1" id="KW-0472">Membrane</keyword>
<feature type="transmembrane region" description="Helical" evidence="1">
    <location>
        <begin position="7"/>
        <end position="38"/>
    </location>
</feature>
<dbReference type="InterPro" id="IPR035979">
    <property type="entry name" value="RBD_domain_sf"/>
</dbReference>
<reference evidence="3 4" key="2">
    <citation type="journal article" date="2011" name="Stand. Genomic Sci.">
        <title>Complete genome sequence of Tolumonas auensis type strain (TA 4).</title>
        <authorList>
            <person name="Chertkov O."/>
            <person name="Copeland A."/>
            <person name="Lucas S."/>
            <person name="Lapidus A."/>
            <person name="Berry K.W."/>
            <person name="Detter J.C."/>
            <person name="Del Rio T.G."/>
            <person name="Hammon N."/>
            <person name="Dalin E."/>
            <person name="Tice H."/>
            <person name="Pitluck S."/>
            <person name="Richardson P."/>
            <person name="Bruce D."/>
            <person name="Goodwin L."/>
            <person name="Han C."/>
            <person name="Tapia R."/>
            <person name="Saunders E."/>
            <person name="Schmutz J."/>
            <person name="Brettin T."/>
            <person name="Larimer F."/>
            <person name="Land M."/>
            <person name="Hauser L."/>
            <person name="Spring S."/>
            <person name="Rohde M."/>
            <person name="Kyrpides N.C."/>
            <person name="Ivanova N."/>
            <person name="Goker M."/>
            <person name="Beller H.R."/>
            <person name="Klenk H.P."/>
            <person name="Woyke T."/>
        </authorList>
    </citation>
    <scope>NUCLEOTIDE SEQUENCE [LARGE SCALE GENOMIC DNA]</scope>
    <source>
        <strain evidence="4">DSM 9187 / TA4</strain>
    </source>
</reference>
<keyword evidence="4" id="KW-1185">Reference proteome</keyword>
<dbReference type="HOGENOM" id="CLU_110278_0_0_6"/>